<evidence type="ECO:0000313" key="2">
    <source>
        <dbReference type="EMBL" id="CAD9713663.1"/>
    </source>
</evidence>
<dbReference type="EMBL" id="CP031039">
    <property type="protein sequence ID" value="QDZ21888.1"/>
    <property type="molecule type" value="Genomic_DNA"/>
</dbReference>
<dbReference type="EMBL" id="HBHL01003998">
    <property type="protein sequence ID" value="CAD9713663.1"/>
    <property type="molecule type" value="Transcribed_RNA"/>
</dbReference>
<dbReference type="AlphaFoldDB" id="A0A5B8MMK4"/>
<protein>
    <submittedName>
        <fullName evidence="3">Uncharacterized protein</fullName>
    </submittedName>
</protein>
<organism evidence="3 4">
    <name type="scientific">Chloropicon primus</name>
    <dbReference type="NCBI Taxonomy" id="1764295"/>
    <lineage>
        <taxon>Eukaryota</taxon>
        <taxon>Viridiplantae</taxon>
        <taxon>Chlorophyta</taxon>
        <taxon>Chloropicophyceae</taxon>
        <taxon>Chloropicales</taxon>
        <taxon>Chloropicaceae</taxon>
        <taxon>Chloropicon</taxon>
    </lineage>
</organism>
<feature type="region of interest" description="Disordered" evidence="1">
    <location>
        <begin position="39"/>
        <end position="112"/>
    </location>
</feature>
<accession>A0A5B8MMK4</accession>
<evidence type="ECO:0000256" key="1">
    <source>
        <dbReference type="SAM" id="MobiDB-lite"/>
    </source>
</evidence>
<feature type="region of interest" description="Disordered" evidence="1">
    <location>
        <begin position="1"/>
        <end position="25"/>
    </location>
</feature>
<keyword evidence="4" id="KW-1185">Reference proteome</keyword>
<name>A0A5B8MMK4_9CHLO</name>
<reference evidence="3 4" key="1">
    <citation type="submission" date="2018-07" db="EMBL/GenBank/DDBJ databases">
        <title>The complete nuclear genome of the prasinophyte Chloropicon primus (CCMP1205).</title>
        <authorList>
            <person name="Pombert J.-F."/>
            <person name="Otis C."/>
            <person name="Turmel M."/>
            <person name="Lemieux C."/>
        </authorList>
    </citation>
    <scope>NUCLEOTIDE SEQUENCE [LARGE SCALE GENOMIC DNA]</scope>
    <source>
        <strain evidence="3 4">CCMP1205</strain>
    </source>
</reference>
<evidence type="ECO:0000313" key="4">
    <source>
        <dbReference type="Proteomes" id="UP000316726"/>
    </source>
</evidence>
<reference evidence="2" key="2">
    <citation type="submission" date="2021-01" db="EMBL/GenBank/DDBJ databases">
        <authorList>
            <person name="Corre E."/>
            <person name="Pelletier E."/>
            <person name="Niang G."/>
            <person name="Scheremetjew M."/>
            <person name="Finn R."/>
            <person name="Kale V."/>
            <person name="Holt S."/>
            <person name="Cochrane G."/>
            <person name="Meng A."/>
            <person name="Brown T."/>
            <person name="Cohen L."/>
        </authorList>
    </citation>
    <scope>NUCLEOTIDE SEQUENCE</scope>
    <source>
        <strain evidence="2">CCMP1205</strain>
    </source>
</reference>
<dbReference type="Proteomes" id="UP000316726">
    <property type="component" value="Chromosome 6"/>
</dbReference>
<proteinExistence type="predicted"/>
<evidence type="ECO:0000313" key="3">
    <source>
        <dbReference type="EMBL" id="QDZ21888.1"/>
    </source>
</evidence>
<gene>
    <name evidence="3" type="ORF">A3770_06p44060</name>
    <name evidence="2" type="ORF">CPRI1469_LOCUS2515</name>
</gene>
<sequence>MNPFDFLDVSEEPGFPEASTTPRSIRNMENLISMIDKHVAEVPPESPRGTAGSPLSPLPGSPRTDLGSPKRARSMSGRDVWHLGKGTSGPRSYGSFGKVSRDKWDSAKPGGETVWEHILKSEKAKERSGTTA</sequence>